<keyword evidence="1" id="KW-0812">Transmembrane</keyword>
<name>A0A2P2Q0U0_RHIMU</name>
<feature type="transmembrane region" description="Helical" evidence="1">
    <location>
        <begin position="12"/>
        <end position="35"/>
    </location>
</feature>
<dbReference type="AlphaFoldDB" id="A0A2P2Q0U0"/>
<evidence type="ECO:0000313" key="2">
    <source>
        <dbReference type="EMBL" id="MBX60616.1"/>
    </source>
</evidence>
<keyword evidence="1" id="KW-1133">Transmembrane helix</keyword>
<keyword evidence="1" id="KW-0472">Membrane</keyword>
<proteinExistence type="predicted"/>
<dbReference type="EMBL" id="GGEC01080132">
    <property type="protein sequence ID" value="MBX60616.1"/>
    <property type="molecule type" value="Transcribed_RNA"/>
</dbReference>
<reference evidence="2" key="1">
    <citation type="submission" date="2018-02" db="EMBL/GenBank/DDBJ databases">
        <title>Rhizophora mucronata_Transcriptome.</title>
        <authorList>
            <person name="Meera S.P."/>
            <person name="Sreeshan A."/>
            <person name="Augustine A."/>
        </authorList>
    </citation>
    <scope>NUCLEOTIDE SEQUENCE</scope>
    <source>
        <tissue evidence="2">Leaf</tissue>
    </source>
</reference>
<evidence type="ECO:0000256" key="1">
    <source>
        <dbReference type="SAM" id="Phobius"/>
    </source>
</evidence>
<sequence length="36" mass="4483">MFDFNFVEYYPAWALYTLFLFLITQNNFHCIWILMG</sequence>
<protein>
    <submittedName>
        <fullName evidence="2">Uncharacterized protein</fullName>
    </submittedName>
</protein>
<organism evidence="2">
    <name type="scientific">Rhizophora mucronata</name>
    <name type="common">Asiatic mangrove</name>
    <dbReference type="NCBI Taxonomy" id="61149"/>
    <lineage>
        <taxon>Eukaryota</taxon>
        <taxon>Viridiplantae</taxon>
        <taxon>Streptophyta</taxon>
        <taxon>Embryophyta</taxon>
        <taxon>Tracheophyta</taxon>
        <taxon>Spermatophyta</taxon>
        <taxon>Magnoliopsida</taxon>
        <taxon>eudicotyledons</taxon>
        <taxon>Gunneridae</taxon>
        <taxon>Pentapetalae</taxon>
        <taxon>rosids</taxon>
        <taxon>fabids</taxon>
        <taxon>Malpighiales</taxon>
        <taxon>Rhizophoraceae</taxon>
        <taxon>Rhizophora</taxon>
    </lineage>
</organism>
<accession>A0A2P2Q0U0</accession>